<dbReference type="InParanoid" id="E4ZZK1"/>
<protein>
    <submittedName>
        <fullName evidence="2">Uncharacterized protein</fullName>
    </submittedName>
</protein>
<keyword evidence="1" id="KW-0732">Signal</keyword>
<feature type="chain" id="PRO_5003194698" evidence="1">
    <location>
        <begin position="18"/>
        <end position="186"/>
    </location>
</feature>
<evidence type="ECO:0000313" key="2">
    <source>
        <dbReference type="EMBL" id="CBX97117.1"/>
    </source>
</evidence>
<sequence length="186" mass="19813">MKSLLFLAAALAGLAAASPFTPRAAPDSGRARFMLQVESDTTALANQWVSLESGAISYTLSNSQSQASQFYVTKYDPTGTWSLNAIDNLTHQVALQGPNNVLLYAIQMSSYTIPCGVQMQWATFTKDNGVLGVSDGSSLKDRTFVAVQRNGGTYSVALYDGVSDTKESITPVTLKLVKVEGSGSEK</sequence>
<reference evidence="3" key="1">
    <citation type="journal article" date="2011" name="Nat. Commun.">
        <title>Effector diversification within compartments of the Leptosphaeria maculans genome affected by Repeat-Induced Point mutations.</title>
        <authorList>
            <person name="Rouxel T."/>
            <person name="Grandaubert J."/>
            <person name="Hane J.K."/>
            <person name="Hoede C."/>
            <person name="van de Wouw A.P."/>
            <person name="Couloux A."/>
            <person name="Dominguez V."/>
            <person name="Anthouard V."/>
            <person name="Bally P."/>
            <person name="Bourras S."/>
            <person name="Cozijnsen A.J."/>
            <person name="Ciuffetti L.M."/>
            <person name="Degrave A."/>
            <person name="Dilmaghani A."/>
            <person name="Duret L."/>
            <person name="Fudal I."/>
            <person name="Goodwin S.B."/>
            <person name="Gout L."/>
            <person name="Glaser N."/>
            <person name="Linglin J."/>
            <person name="Kema G.H.J."/>
            <person name="Lapalu N."/>
            <person name="Lawrence C.B."/>
            <person name="May K."/>
            <person name="Meyer M."/>
            <person name="Ollivier B."/>
            <person name="Poulain J."/>
            <person name="Schoch C.L."/>
            <person name="Simon A."/>
            <person name="Spatafora J.W."/>
            <person name="Stachowiak A."/>
            <person name="Turgeon B.G."/>
            <person name="Tyler B.M."/>
            <person name="Vincent D."/>
            <person name="Weissenbach J."/>
            <person name="Amselem J."/>
            <person name="Quesneville H."/>
            <person name="Oliver R.P."/>
            <person name="Wincker P."/>
            <person name="Balesdent M.-H."/>
            <person name="Howlett B.J."/>
        </authorList>
    </citation>
    <scope>NUCLEOTIDE SEQUENCE [LARGE SCALE GENOMIC DNA]</scope>
    <source>
        <strain evidence="3">JN3 / isolate v23.1.3 / race Av1-4-5-6-7-8</strain>
    </source>
</reference>
<organism evidence="3">
    <name type="scientific">Leptosphaeria maculans (strain JN3 / isolate v23.1.3 / race Av1-4-5-6-7-8)</name>
    <name type="common">Blackleg fungus</name>
    <name type="synonym">Phoma lingam</name>
    <dbReference type="NCBI Taxonomy" id="985895"/>
    <lineage>
        <taxon>Eukaryota</taxon>
        <taxon>Fungi</taxon>
        <taxon>Dikarya</taxon>
        <taxon>Ascomycota</taxon>
        <taxon>Pezizomycotina</taxon>
        <taxon>Dothideomycetes</taxon>
        <taxon>Pleosporomycetidae</taxon>
        <taxon>Pleosporales</taxon>
        <taxon>Pleosporineae</taxon>
        <taxon>Leptosphaeriaceae</taxon>
        <taxon>Plenodomus</taxon>
        <taxon>Plenodomus lingam/Leptosphaeria maculans species complex</taxon>
    </lineage>
</organism>
<dbReference type="AlphaFoldDB" id="E4ZZK1"/>
<evidence type="ECO:0000313" key="3">
    <source>
        <dbReference type="Proteomes" id="UP000002668"/>
    </source>
</evidence>
<evidence type="ECO:0000256" key="1">
    <source>
        <dbReference type="SAM" id="SignalP"/>
    </source>
</evidence>
<dbReference type="Proteomes" id="UP000002668">
    <property type="component" value="Genome"/>
</dbReference>
<proteinExistence type="predicted"/>
<name>E4ZZK1_LEPMJ</name>
<gene>
    <name evidence="2" type="ORF">LEMA_P102480.1</name>
</gene>
<dbReference type="HOGENOM" id="CLU_1454675_0_0_1"/>
<dbReference type="VEuPathDB" id="FungiDB:LEMA_P102480.1"/>
<feature type="signal peptide" evidence="1">
    <location>
        <begin position="1"/>
        <end position="17"/>
    </location>
</feature>
<accession>E4ZZK1</accession>
<dbReference type="GeneID" id="13283426"/>
<dbReference type="EMBL" id="FP929130">
    <property type="protein sequence ID" value="CBX97117.1"/>
    <property type="molecule type" value="Genomic_DNA"/>
</dbReference>
<dbReference type="RefSeq" id="XP_003840596.1">
    <property type="nucleotide sequence ID" value="XM_003840548.1"/>
</dbReference>
<keyword evidence="3" id="KW-1185">Reference proteome</keyword>
<dbReference type="OrthoDB" id="5199481at2759"/>
<dbReference type="OMA" id="FMLQVES"/>